<protein>
    <recommendedName>
        <fullName evidence="4">Aldehyde dehydrogenase</fullName>
    </recommendedName>
</protein>
<sequence>MRGRIPLGALLGLPLALGPLAWPERPARAQADTAAQPAETPEVLPPGEAREDVFYACTACHSTAVIRRSRLSRQQWDDLMDWMAEKHGMNPLEGEQRRQIVDYLATAFPASSGRRRAGNPFLTD</sequence>
<evidence type="ECO:0000313" key="2">
    <source>
        <dbReference type="EMBL" id="GAA0578859.1"/>
    </source>
</evidence>
<name>A0ABN1F024_9PROT</name>
<feature type="compositionally biased region" description="Low complexity" evidence="1">
    <location>
        <begin position="28"/>
        <end position="42"/>
    </location>
</feature>
<organism evidence="2 3">
    <name type="scientific">Craurococcus roseus</name>
    <dbReference type="NCBI Taxonomy" id="77585"/>
    <lineage>
        <taxon>Bacteria</taxon>
        <taxon>Pseudomonadati</taxon>
        <taxon>Pseudomonadota</taxon>
        <taxon>Alphaproteobacteria</taxon>
        <taxon>Acetobacterales</taxon>
        <taxon>Acetobacteraceae</taxon>
        <taxon>Craurococcus</taxon>
    </lineage>
</organism>
<proteinExistence type="predicted"/>
<evidence type="ECO:0000256" key="1">
    <source>
        <dbReference type="SAM" id="MobiDB-lite"/>
    </source>
</evidence>
<keyword evidence="3" id="KW-1185">Reference proteome</keyword>
<reference evidence="2 3" key="1">
    <citation type="journal article" date="2019" name="Int. J. Syst. Evol. Microbiol.">
        <title>The Global Catalogue of Microorganisms (GCM) 10K type strain sequencing project: providing services to taxonomists for standard genome sequencing and annotation.</title>
        <authorList>
            <consortium name="The Broad Institute Genomics Platform"/>
            <consortium name="The Broad Institute Genome Sequencing Center for Infectious Disease"/>
            <person name="Wu L."/>
            <person name="Ma J."/>
        </authorList>
    </citation>
    <scope>NUCLEOTIDE SEQUENCE [LARGE SCALE GENOMIC DNA]</scope>
    <source>
        <strain evidence="2 3">JCM 9933</strain>
    </source>
</reference>
<dbReference type="Gene3D" id="1.10.760.10">
    <property type="entry name" value="Cytochrome c-like domain"/>
    <property type="match status" value="1"/>
</dbReference>
<feature type="region of interest" description="Disordered" evidence="1">
    <location>
        <begin position="26"/>
        <end position="47"/>
    </location>
</feature>
<comment type="caution">
    <text evidence="2">The sequence shown here is derived from an EMBL/GenBank/DDBJ whole genome shotgun (WGS) entry which is preliminary data.</text>
</comment>
<dbReference type="SUPFAM" id="SSF46626">
    <property type="entry name" value="Cytochrome c"/>
    <property type="match status" value="1"/>
</dbReference>
<accession>A0ABN1F024</accession>
<gene>
    <name evidence="2" type="ORF">GCM10009416_16660</name>
</gene>
<evidence type="ECO:0000313" key="3">
    <source>
        <dbReference type="Proteomes" id="UP001501588"/>
    </source>
</evidence>
<dbReference type="RefSeq" id="WP_343894761.1">
    <property type="nucleotide sequence ID" value="NZ_BAAAFZ010000017.1"/>
</dbReference>
<dbReference type="EMBL" id="BAAAFZ010000017">
    <property type="protein sequence ID" value="GAA0578859.1"/>
    <property type="molecule type" value="Genomic_DNA"/>
</dbReference>
<dbReference type="Proteomes" id="UP001501588">
    <property type="component" value="Unassembled WGS sequence"/>
</dbReference>
<evidence type="ECO:0008006" key="4">
    <source>
        <dbReference type="Google" id="ProtNLM"/>
    </source>
</evidence>
<dbReference type="InterPro" id="IPR036909">
    <property type="entry name" value="Cyt_c-like_dom_sf"/>
</dbReference>